<dbReference type="InterPro" id="IPR029063">
    <property type="entry name" value="SAM-dependent_MTases_sf"/>
</dbReference>
<keyword evidence="3 7" id="KW-0489">Methyltransferase</keyword>
<dbReference type="PANTHER" id="PTHR22807">
    <property type="entry name" value="NOP2 YEAST -RELATED NOL1/NOP2/FMU SUN DOMAIN-CONTAINING"/>
    <property type="match status" value="1"/>
</dbReference>
<evidence type="ECO:0000256" key="6">
    <source>
        <dbReference type="ARBA" id="ARBA00022884"/>
    </source>
</evidence>
<organism evidence="9 10">
    <name type="scientific">Paenibacillus antri</name>
    <dbReference type="NCBI Taxonomy" id="2582848"/>
    <lineage>
        <taxon>Bacteria</taxon>
        <taxon>Bacillati</taxon>
        <taxon>Bacillota</taxon>
        <taxon>Bacilli</taxon>
        <taxon>Bacillales</taxon>
        <taxon>Paenibacillaceae</taxon>
        <taxon>Paenibacillus</taxon>
    </lineage>
</organism>
<feature type="domain" description="SAM-dependent MTase RsmB/NOP-type" evidence="8">
    <location>
        <begin position="12"/>
        <end position="296"/>
    </location>
</feature>
<dbReference type="GO" id="GO:0001510">
    <property type="term" value="P:RNA methylation"/>
    <property type="evidence" value="ECO:0007669"/>
    <property type="project" value="InterPro"/>
</dbReference>
<evidence type="ECO:0000256" key="5">
    <source>
        <dbReference type="ARBA" id="ARBA00022691"/>
    </source>
</evidence>
<dbReference type="InterPro" id="IPR023267">
    <property type="entry name" value="RCMT"/>
</dbReference>
<dbReference type="InterPro" id="IPR027391">
    <property type="entry name" value="Nol1_Nop2_Fmu_2"/>
</dbReference>
<dbReference type="InterPro" id="IPR031340">
    <property type="entry name" value="RsmF_methylt_CI"/>
</dbReference>
<keyword evidence="10" id="KW-1185">Reference proteome</keyword>
<dbReference type="InterPro" id="IPR018314">
    <property type="entry name" value="RsmB/NOL1/NOP2-like_CS"/>
</dbReference>
<dbReference type="InterPro" id="IPR001678">
    <property type="entry name" value="MeTrfase_RsmB-F_NOP2_dom"/>
</dbReference>
<sequence length="456" mass="48951">METLLGPEAAALFASYEEPKAVGLRTNPLKTDPETLARALPFETTPVPWCETGLSCDAETAAAAAPGKHPYHAAGLYYMQEPSAMYPAAQLGAEPGERVLDLCAAPGGKTTHLGGAMAGRGLLVANEYEAKRAKALSENVERLGLTNCLVLNETPERLAARLPGFFDRILVDAPCSGEGMFRKDPEAASYWSEAHVAACARTQGAVLDAAFAMLKEGGTLVYSTCTFSPEENERAIEALLSRFPDLEPLPLPHAFGVSAGVPAWSATGDERLARTARLWPHRVRGEGHFAAKLVKRGEAPPAAAPAKKSAAGSGPSRQQLALYRAFEAQALAGTIDGDFLLLGAQLYRLPDECPALAGLRVVRPGLHLGELKKDRFEPNHALALALPAERFRHRYELRDAGERAVDAYLRGETLPSDGDRGWLAVTYDGYPLGWGKESKGTIKNFYPKGLRRIGAL</sequence>
<keyword evidence="4 7" id="KW-0808">Transferase</keyword>
<dbReference type="PRINTS" id="PR02008">
    <property type="entry name" value="RCMTFAMILY"/>
</dbReference>
<comment type="caution">
    <text evidence="7">Lacks conserved residue(s) required for the propagation of feature annotation.</text>
</comment>
<comment type="similarity">
    <text evidence="1 7">Belongs to the class I-like SAM-binding methyltransferase superfamily. RsmB/NOP family.</text>
</comment>
<dbReference type="GO" id="GO:0008173">
    <property type="term" value="F:RNA methyltransferase activity"/>
    <property type="evidence" value="ECO:0007669"/>
    <property type="project" value="InterPro"/>
</dbReference>
<dbReference type="CDD" id="cd02440">
    <property type="entry name" value="AdoMet_MTases"/>
    <property type="match status" value="1"/>
</dbReference>
<name>A0A5R9FYW5_9BACL</name>
<dbReference type="Gene3D" id="3.30.70.1170">
    <property type="entry name" value="Sun protein, domain 3"/>
    <property type="match status" value="1"/>
</dbReference>
<dbReference type="Pfam" id="PF01189">
    <property type="entry name" value="Methyltr_RsmB-F"/>
    <property type="match status" value="1"/>
</dbReference>
<dbReference type="CDD" id="cd21147">
    <property type="entry name" value="RsmF_methylt_CTD1"/>
    <property type="match status" value="1"/>
</dbReference>
<dbReference type="Gene3D" id="2.30.130.60">
    <property type="match status" value="1"/>
</dbReference>
<evidence type="ECO:0000259" key="8">
    <source>
        <dbReference type="PROSITE" id="PS51686"/>
    </source>
</evidence>
<dbReference type="InterPro" id="IPR031341">
    <property type="entry name" value="Methyltr_RsmF_N"/>
</dbReference>
<dbReference type="Gene3D" id="3.40.50.150">
    <property type="entry name" value="Vaccinia Virus protein VP39"/>
    <property type="match status" value="1"/>
</dbReference>
<gene>
    <name evidence="9" type="ORF">FE782_26435</name>
</gene>
<dbReference type="AlphaFoldDB" id="A0A5R9FYW5"/>
<dbReference type="Pfam" id="PF17125">
    <property type="entry name" value="Methyltr_RsmF_N"/>
    <property type="match status" value="1"/>
</dbReference>
<reference evidence="9 10" key="1">
    <citation type="submission" date="2019-05" db="EMBL/GenBank/DDBJ databases">
        <authorList>
            <person name="Narsing Rao M.P."/>
            <person name="Li W.J."/>
        </authorList>
    </citation>
    <scope>NUCLEOTIDE SEQUENCE [LARGE SCALE GENOMIC DNA]</scope>
    <source>
        <strain evidence="9 10">SYSU_K30003</strain>
    </source>
</reference>
<dbReference type="OrthoDB" id="9810297at2"/>
<evidence type="ECO:0000256" key="4">
    <source>
        <dbReference type="ARBA" id="ARBA00022679"/>
    </source>
</evidence>
<dbReference type="EMBL" id="VCIW01000023">
    <property type="protein sequence ID" value="TLS49247.1"/>
    <property type="molecule type" value="Genomic_DNA"/>
</dbReference>
<dbReference type="GO" id="GO:0006396">
    <property type="term" value="P:RNA processing"/>
    <property type="evidence" value="ECO:0007669"/>
    <property type="project" value="InterPro"/>
</dbReference>
<dbReference type="Pfam" id="PF17126">
    <property type="entry name" value="RsmF_methylt_CI"/>
    <property type="match status" value="1"/>
</dbReference>
<evidence type="ECO:0000256" key="7">
    <source>
        <dbReference type="PROSITE-ProRule" id="PRU01023"/>
    </source>
</evidence>
<feature type="active site" description="Nucleophile" evidence="7">
    <location>
        <position position="225"/>
    </location>
</feature>
<dbReference type="PROSITE" id="PS51686">
    <property type="entry name" value="SAM_MT_RSMB_NOP"/>
    <property type="match status" value="1"/>
</dbReference>
<evidence type="ECO:0000256" key="3">
    <source>
        <dbReference type="ARBA" id="ARBA00022603"/>
    </source>
</evidence>
<dbReference type="Pfam" id="PF13636">
    <property type="entry name" value="Methyltranf_PUA"/>
    <property type="match status" value="1"/>
</dbReference>
<feature type="binding site" evidence="7">
    <location>
        <position position="127"/>
    </location>
    <ligand>
        <name>S-adenosyl-L-methionine</name>
        <dbReference type="ChEBI" id="CHEBI:59789"/>
    </ligand>
</feature>
<feature type="binding site" evidence="7">
    <location>
        <begin position="103"/>
        <end position="109"/>
    </location>
    <ligand>
        <name>S-adenosyl-L-methionine</name>
        <dbReference type="ChEBI" id="CHEBI:59789"/>
    </ligand>
</feature>
<feature type="binding site" evidence="7">
    <location>
        <position position="172"/>
    </location>
    <ligand>
        <name>S-adenosyl-L-methionine</name>
        <dbReference type="ChEBI" id="CHEBI:59789"/>
    </ligand>
</feature>
<dbReference type="GO" id="GO:0003723">
    <property type="term" value="F:RNA binding"/>
    <property type="evidence" value="ECO:0007669"/>
    <property type="project" value="UniProtKB-UniRule"/>
</dbReference>
<keyword evidence="5 7" id="KW-0949">S-adenosyl-L-methionine</keyword>
<accession>A0A5R9FYW5</accession>
<dbReference type="GO" id="GO:0008757">
    <property type="term" value="F:S-adenosylmethionine-dependent methyltransferase activity"/>
    <property type="evidence" value="ECO:0007669"/>
    <property type="project" value="InterPro"/>
</dbReference>
<evidence type="ECO:0000313" key="9">
    <source>
        <dbReference type="EMBL" id="TLS49247.1"/>
    </source>
</evidence>
<dbReference type="PROSITE" id="PS01153">
    <property type="entry name" value="NOL1_NOP2_SUN"/>
    <property type="match status" value="1"/>
</dbReference>
<proteinExistence type="inferred from homology"/>
<protein>
    <submittedName>
        <fullName evidence="9">NOL1/NOP2/sun family putative RNA methylase</fullName>
    </submittedName>
</protein>
<comment type="caution">
    <text evidence="9">The sequence shown here is derived from an EMBL/GenBank/DDBJ whole genome shotgun (WGS) entry which is preliminary data.</text>
</comment>
<keyword evidence="2" id="KW-0963">Cytoplasm</keyword>
<dbReference type="NCBIfam" id="TIGR00446">
    <property type="entry name" value="nop2p"/>
    <property type="match status" value="1"/>
</dbReference>
<evidence type="ECO:0000256" key="2">
    <source>
        <dbReference type="ARBA" id="ARBA00022490"/>
    </source>
</evidence>
<dbReference type="InterPro" id="IPR049560">
    <property type="entry name" value="MeTrfase_RsmB-F_NOP2_cat"/>
</dbReference>
<evidence type="ECO:0000256" key="1">
    <source>
        <dbReference type="ARBA" id="ARBA00007494"/>
    </source>
</evidence>
<dbReference type="InterPro" id="IPR011023">
    <property type="entry name" value="Nop2p"/>
</dbReference>
<dbReference type="SUPFAM" id="SSF53335">
    <property type="entry name" value="S-adenosyl-L-methionine-dependent methyltransferases"/>
    <property type="match status" value="1"/>
</dbReference>
<dbReference type="Proteomes" id="UP000309676">
    <property type="component" value="Unassembled WGS sequence"/>
</dbReference>
<dbReference type="PANTHER" id="PTHR22807:SF30">
    <property type="entry name" value="28S RRNA (CYTOSINE(4447)-C(5))-METHYLTRANSFERASE-RELATED"/>
    <property type="match status" value="1"/>
</dbReference>
<keyword evidence="6 7" id="KW-0694">RNA-binding</keyword>
<evidence type="ECO:0000313" key="10">
    <source>
        <dbReference type="Proteomes" id="UP000309676"/>
    </source>
</evidence>